<dbReference type="InterPro" id="IPR001660">
    <property type="entry name" value="SAM"/>
</dbReference>
<dbReference type="Pfam" id="PF07647">
    <property type="entry name" value="SAM_2"/>
    <property type="match status" value="1"/>
</dbReference>
<keyword evidence="5" id="KW-0456">Lyase</keyword>
<dbReference type="Proteomes" id="UP000050786">
    <property type="component" value="Unassembled WGS sequence"/>
</dbReference>
<dbReference type="PANTHER" id="PTHR16305">
    <property type="entry name" value="TESTICULAR SOLUBLE ADENYLYL CYCLASE"/>
    <property type="match status" value="1"/>
</dbReference>
<dbReference type="SUPFAM" id="SSF52540">
    <property type="entry name" value="P-loop containing nucleoside triphosphate hydrolases"/>
    <property type="match status" value="1"/>
</dbReference>
<dbReference type="InterPro" id="IPR011717">
    <property type="entry name" value="TPR-4"/>
</dbReference>
<dbReference type="GO" id="GO:0004016">
    <property type="term" value="F:adenylate cyclase activity"/>
    <property type="evidence" value="ECO:0007669"/>
    <property type="project" value="UniProtKB-EC"/>
</dbReference>
<dbReference type="CDD" id="cd07302">
    <property type="entry name" value="CHD"/>
    <property type="match status" value="1"/>
</dbReference>
<dbReference type="EMBL" id="CYPS01000036">
    <property type="protein sequence ID" value="CUH43369.1"/>
    <property type="molecule type" value="Genomic_DNA"/>
</dbReference>
<feature type="domain" description="Guanylate cyclase" evidence="4">
    <location>
        <begin position="86"/>
        <end position="215"/>
    </location>
</feature>
<proteinExistence type="predicted"/>
<dbReference type="Gene3D" id="3.30.70.1230">
    <property type="entry name" value="Nucleotide cyclase"/>
    <property type="match status" value="1"/>
</dbReference>
<dbReference type="SUPFAM" id="SSF55073">
    <property type="entry name" value="Nucleotide cyclase"/>
    <property type="match status" value="1"/>
</dbReference>
<dbReference type="RefSeq" id="WP_058273392.1">
    <property type="nucleotide sequence ID" value="NZ_CYPS01000036.1"/>
</dbReference>
<dbReference type="InterPro" id="IPR027417">
    <property type="entry name" value="P-loop_NTPase"/>
</dbReference>
<dbReference type="PANTHER" id="PTHR16305:SF28">
    <property type="entry name" value="GUANYLATE CYCLASE DOMAIN-CONTAINING PROTEIN"/>
    <property type="match status" value="1"/>
</dbReference>
<evidence type="ECO:0000256" key="1">
    <source>
        <dbReference type="ARBA" id="ARBA00022741"/>
    </source>
</evidence>
<dbReference type="EC" id="4.6.1.1" evidence="5"/>
<dbReference type="SUPFAM" id="SSF48452">
    <property type="entry name" value="TPR-like"/>
    <property type="match status" value="2"/>
</dbReference>
<evidence type="ECO:0000313" key="6">
    <source>
        <dbReference type="Proteomes" id="UP000050786"/>
    </source>
</evidence>
<dbReference type="InterPro" id="IPR029787">
    <property type="entry name" value="Nucleotide_cyclase"/>
</dbReference>
<dbReference type="PROSITE" id="PS50105">
    <property type="entry name" value="SAM_DOMAIN"/>
    <property type="match status" value="1"/>
</dbReference>
<dbReference type="Gene3D" id="1.10.150.50">
    <property type="entry name" value="Transcription Factor, Ets-1"/>
    <property type="match status" value="1"/>
</dbReference>
<dbReference type="PROSITE" id="PS50125">
    <property type="entry name" value="GUANYLATE_CYCLASE_2"/>
    <property type="match status" value="1"/>
</dbReference>
<gene>
    <name evidence="5" type="primary">cyaA_7</name>
    <name evidence="5" type="ORF">RUM4293_02263</name>
</gene>
<evidence type="ECO:0000259" key="3">
    <source>
        <dbReference type="PROSITE" id="PS50105"/>
    </source>
</evidence>
<dbReference type="SUPFAM" id="SSF47769">
    <property type="entry name" value="SAM/Pointed domain"/>
    <property type="match status" value="1"/>
</dbReference>
<dbReference type="Pfam" id="PF13191">
    <property type="entry name" value="AAA_16"/>
    <property type="match status" value="1"/>
</dbReference>
<dbReference type="GO" id="GO:0009190">
    <property type="term" value="P:cyclic nucleotide biosynthetic process"/>
    <property type="evidence" value="ECO:0007669"/>
    <property type="project" value="InterPro"/>
</dbReference>
<organism evidence="5 6">
    <name type="scientific">Ruegeria atlantica</name>
    <dbReference type="NCBI Taxonomy" id="81569"/>
    <lineage>
        <taxon>Bacteria</taxon>
        <taxon>Pseudomonadati</taxon>
        <taxon>Pseudomonadota</taxon>
        <taxon>Alphaproteobacteria</taxon>
        <taxon>Rhodobacterales</taxon>
        <taxon>Roseobacteraceae</taxon>
        <taxon>Ruegeria</taxon>
    </lineage>
</organism>
<feature type="domain" description="SAM" evidence="3">
    <location>
        <begin position="1"/>
        <end position="64"/>
    </location>
</feature>
<keyword evidence="2" id="KW-0067">ATP-binding</keyword>
<dbReference type="AlphaFoldDB" id="A0A0P1E4B4"/>
<evidence type="ECO:0000313" key="5">
    <source>
        <dbReference type="EMBL" id="CUH43369.1"/>
    </source>
</evidence>
<dbReference type="InterPro" id="IPR011990">
    <property type="entry name" value="TPR-like_helical_dom_sf"/>
</dbReference>
<reference evidence="6" key="1">
    <citation type="submission" date="2015-09" db="EMBL/GenBank/DDBJ databases">
        <authorList>
            <person name="Rodrigo-Torres L."/>
            <person name="Arahal D.R."/>
        </authorList>
    </citation>
    <scope>NUCLEOTIDE SEQUENCE [LARGE SCALE GENOMIC DNA]</scope>
    <source>
        <strain evidence="6">CECT 4293</strain>
    </source>
</reference>
<protein>
    <submittedName>
        <fullName evidence="5">Adenylate cyclase 1</fullName>
        <ecNumber evidence="5">4.6.1.1</ecNumber>
    </submittedName>
</protein>
<keyword evidence="6" id="KW-1185">Reference proteome</keyword>
<dbReference type="InterPro" id="IPR013761">
    <property type="entry name" value="SAM/pointed_sf"/>
</dbReference>
<dbReference type="GO" id="GO:0005524">
    <property type="term" value="F:ATP binding"/>
    <property type="evidence" value="ECO:0007669"/>
    <property type="project" value="UniProtKB-KW"/>
</dbReference>
<dbReference type="GO" id="GO:0005737">
    <property type="term" value="C:cytoplasm"/>
    <property type="evidence" value="ECO:0007669"/>
    <property type="project" value="TreeGrafter"/>
</dbReference>
<dbReference type="Pfam" id="PF00211">
    <property type="entry name" value="Guanylate_cyc"/>
    <property type="match status" value="1"/>
</dbReference>
<dbReference type="CDD" id="cd09487">
    <property type="entry name" value="SAM_superfamily"/>
    <property type="match status" value="1"/>
</dbReference>
<dbReference type="Pfam" id="PF07721">
    <property type="entry name" value="TPR_4"/>
    <property type="match status" value="1"/>
</dbReference>
<sequence>MTTKSIAAWLNEIGLPQYTTLFDENGIDLDILEDVTGDHLREMGVTVLGHRLKISKAIAAMKPDAAQPRPSGAMTGEESAERRHLTIMFCDLVGSTALSARLDPEDYRDLMALYQDTVSQLVKDARGHVAQYLGDGVVVYFGYPVAQEDAAERACRAALEIVEAVAGLDTAAGDRLQARIGIASGLVVAGDLDQIGVNSTSAVAGDTPNLAARLQGLAKPGQIVIGNKTHSLLGDMFVYEALENIHLKGFDPGQVAWRVISTAQRQDRFTVNSARRQLTPLVGRTPERTHLMSAWEDAKSGKGRVCLVSGEAGIGKSRLTYEVVDQAKGEGATVLHLQSAPYFENTALYPIRRQIETLLGFTEEDDSDARLDKLEKLIVAEDNLNEARALMASLFSLPCDRYPPLNLSPELQKTRTIDMLIEQVIVQSKRAPLLVHFEDLHWIDPTSLDLLTKFAAKLADHQILLLVTCRPEFTHDWQADHLVTCELARLKPAEVEELLDSMTGSDTFSPEQRQQLLERSDGVPLFAEELTRSAMEFRNSADLVPETLQDSLMARLDKLGAAREYAQIGAVIGREFDVDLLSQVTGTPLPELSDSLSQLGDADLAYPDQTGQSLMFRHALIQEAAYRSILRRRRQQLHGKIAETLEEKFPERCKSGPEQVANHFVAAGLGDRSVPYWLTAGKSAWGRASMKEALAQLSNGLEYVGEVDDLTDRAKLELQLQSTIGVVHFAATSYASPQAQTAFERARELFVDVDDPDLRVAVLYGIGAFETMRGDVSSGHDTFAALADEATRSGNTRYEVYSASMQTWSHFNRGDYAESVRYGERVLQLYDEGIWDQPGPRLSAAEPKVISECFRAAALWSLGRPDQAVKVGNDILYYTRSLPDPYSLVYALSNGVIRIHDWNGDWEQVMDLTEECSAVAGEYGYRFLGVWASFWRARAMAQLGQLGEAEKITATAVAACKNAGVHYHRVCFEANHARLLLAQDRIEDAARVLDDLDQPLQVGGELNHVLDLSLVKGELAQKRGDTNCAEQHYRAAYDAAQNRSALAWQLRAALGLASLLPTKDEQRTLIEPLMAQFEEGFDSQYLKAARAYL</sequence>
<dbReference type="Gene3D" id="1.25.40.10">
    <property type="entry name" value="Tetratricopeptide repeat domain"/>
    <property type="match status" value="1"/>
</dbReference>
<keyword evidence="1" id="KW-0547">Nucleotide-binding</keyword>
<evidence type="ECO:0000259" key="4">
    <source>
        <dbReference type="PROSITE" id="PS50125"/>
    </source>
</evidence>
<accession>A0A0P1E4B4</accession>
<evidence type="ECO:0000256" key="2">
    <source>
        <dbReference type="ARBA" id="ARBA00022840"/>
    </source>
</evidence>
<dbReference type="SMART" id="SM00044">
    <property type="entry name" value="CYCc"/>
    <property type="match status" value="1"/>
</dbReference>
<dbReference type="SMART" id="SM00454">
    <property type="entry name" value="SAM"/>
    <property type="match status" value="1"/>
</dbReference>
<dbReference type="GO" id="GO:0042802">
    <property type="term" value="F:identical protein binding"/>
    <property type="evidence" value="ECO:0007669"/>
    <property type="project" value="InterPro"/>
</dbReference>
<dbReference type="InterPro" id="IPR041664">
    <property type="entry name" value="AAA_16"/>
</dbReference>
<dbReference type="GO" id="GO:0035556">
    <property type="term" value="P:intracellular signal transduction"/>
    <property type="evidence" value="ECO:0007669"/>
    <property type="project" value="InterPro"/>
</dbReference>
<dbReference type="InterPro" id="IPR001054">
    <property type="entry name" value="A/G_cyclase"/>
</dbReference>
<name>A0A0P1E4B4_9RHOB</name>